<organism evidence="2 3">
    <name type="scientific">Streptomyces bluensis</name>
    <dbReference type="NCBI Taxonomy" id="33897"/>
    <lineage>
        <taxon>Bacteria</taxon>
        <taxon>Bacillati</taxon>
        <taxon>Actinomycetota</taxon>
        <taxon>Actinomycetes</taxon>
        <taxon>Kitasatosporales</taxon>
        <taxon>Streptomycetaceae</taxon>
        <taxon>Streptomyces</taxon>
    </lineage>
</organism>
<dbReference type="PRINTS" id="PR00364">
    <property type="entry name" value="DISEASERSIST"/>
</dbReference>
<dbReference type="SUPFAM" id="SSF46894">
    <property type="entry name" value="C-terminal effector domain of the bipartite response regulators"/>
    <property type="match status" value="1"/>
</dbReference>
<dbReference type="PANTHER" id="PTHR47691:SF3">
    <property type="entry name" value="HTH-TYPE TRANSCRIPTIONAL REGULATOR RV0890C-RELATED"/>
    <property type="match status" value="1"/>
</dbReference>
<dbReference type="Gene3D" id="3.40.50.300">
    <property type="entry name" value="P-loop containing nucleotide triphosphate hydrolases"/>
    <property type="match status" value="1"/>
</dbReference>
<dbReference type="Gene3D" id="1.10.10.10">
    <property type="entry name" value="Winged helix-like DNA-binding domain superfamily/Winged helix DNA-binding domain"/>
    <property type="match status" value="1"/>
</dbReference>
<dbReference type="Pfam" id="PF13401">
    <property type="entry name" value="AAA_22"/>
    <property type="match status" value="1"/>
</dbReference>
<dbReference type="Proteomes" id="UP001602058">
    <property type="component" value="Unassembled WGS sequence"/>
</dbReference>
<accession>A0ABW6U9Z2</accession>
<dbReference type="PANTHER" id="PTHR47691">
    <property type="entry name" value="REGULATOR-RELATED"/>
    <property type="match status" value="1"/>
</dbReference>
<dbReference type="CDD" id="cd06170">
    <property type="entry name" value="LuxR_C_like"/>
    <property type="match status" value="1"/>
</dbReference>
<evidence type="ECO:0000259" key="1">
    <source>
        <dbReference type="PROSITE" id="PS50043"/>
    </source>
</evidence>
<dbReference type="SMART" id="SM00421">
    <property type="entry name" value="HTH_LUXR"/>
    <property type="match status" value="1"/>
</dbReference>
<dbReference type="InterPro" id="IPR049945">
    <property type="entry name" value="AAA_22"/>
</dbReference>
<keyword evidence="3" id="KW-1185">Reference proteome</keyword>
<dbReference type="InterPro" id="IPR000792">
    <property type="entry name" value="Tscrpt_reg_LuxR_C"/>
</dbReference>
<keyword evidence="2" id="KW-0547">Nucleotide-binding</keyword>
<name>A0ABW6U9Z2_9ACTN</name>
<dbReference type="SUPFAM" id="SSF48452">
    <property type="entry name" value="TPR-like"/>
    <property type="match status" value="1"/>
</dbReference>
<dbReference type="PROSITE" id="PS50043">
    <property type="entry name" value="HTH_LUXR_2"/>
    <property type="match status" value="1"/>
</dbReference>
<dbReference type="PRINTS" id="PR00038">
    <property type="entry name" value="HTHLUXR"/>
</dbReference>
<feature type="domain" description="HTH luxR-type" evidence="1">
    <location>
        <begin position="709"/>
        <end position="774"/>
    </location>
</feature>
<dbReference type="EMBL" id="JBIAWJ010000001">
    <property type="protein sequence ID" value="MFF4520194.1"/>
    <property type="molecule type" value="Genomic_DNA"/>
</dbReference>
<dbReference type="Pfam" id="PF25872">
    <property type="entry name" value="HTH_77"/>
    <property type="match status" value="1"/>
</dbReference>
<comment type="caution">
    <text evidence="2">The sequence shown here is derived from an EMBL/GenBank/DDBJ whole genome shotgun (WGS) entry which is preliminary data.</text>
</comment>
<dbReference type="SUPFAM" id="SSF52540">
    <property type="entry name" value="P-loop containing nucleoside triphosphate hydrolases"/>
    <property type="match status" value="1"/>
</dbReference>
<dbReference type="InterPro" id="IPR016032">
    <property type="entry name" value="Sig_transdc_resp-reg_C-effctor"/>
</dbReference>
<protein>
    <submittedName>
        <fullName evidence="2">ATP-binding protein</fullName>
    </submittedName>
</protein>
<gene>
    <name evidence="2" type="ORF">ACFY1D_01760</name>
</gene>
<dbReference type="GO" id="GO:0005524">
    <property type="term" value="F:ATP binding"/>
    <property type="evidence" value="ECO:0007669"/>
    <property type="project" value="UniProtKB-KW"/>
</dbReference>
<dbReference type="InterPro" id="IPR011990">
    <property type="entry name" value="TPR-like_helical_dom_sf"/>
</dbReference>
<keyword evidence="2" id="KW-0067">ATP-binding</keyword>
<dbReference type="InterPro" id="IPR058852">
    <property type="entry name" value="HTH_77"/>
</dbReference>
<dbReference type="Pfam" id="PF00196">
    <property type="entry name" value="GerE"/>
    <property type="match status" value="1"/>
</dbReference>
<dbReference type="Gene3D" id="1.25.40.10">
    <property type="entry name" value="Tetratricopeptide repeat domain"/>
    <property type="match status" value="1"/>
</dbReference>
<evidence type="ECO:0000313" key="3">
    <source>
        <dbReference type="Proteomes" id="UP001602058"/>
    </source>
</evidence>
<dbReference type="RefSeq" id="WP_387882733.1">
    <property type="nucleotide sequence ID" value="NZ_JBIAWJ010000001.1"/>
</dbReference>
<reference evidence="2 3" key="1">
    <citation type="submission" date="2024-10" db="EMBL/GenBank/DDBJ databases">
        <title>The Natural Products Discovery Center: Release of the First 8490 Sequenced Strains for Exploring Actinobacteria Biosynthetic Diversity.</title>
        <authorList>
            <person name="Kalkreuter E."/>
            <person name="Kautsar S.A."/>
            <person name="Yang D."/>
            <person name="Bader C.D."/>
            <person name="Teijaro C.N."/>
            <person name="Fluegel L."/>
            <person name="Davis C.M."/>
            <person name="Simpson J.R."/>
            <person name="Lauterbach L."/>
            <person name="Steele A.D."/>
            <person name="Gui C."/>
            <person name="Meng S."/>
            <person name="Li G."/>
            <person name="Viehrig K."/>
            <person name="Ye F."/>
            <person name="Su P."/>
            <person name="Kiefer A.F."/>
            <person name="Nichols A."/>
            <person name="Cepeda A.J."/>
            <person name="Yan W."/>
            <person name="Fan B."/>
            <person name="Jiang Y."/>
            <person name="Adhikari A."/>
            <person name="Zheng C.-J."/>
            <person name="Schuster L."/>
            <person name="Cowan T.M."/>
            <person name="Smanski M.J."/>
            <person name="Chevrette M.G."/>
            <person name="De Carvalho L.P.S."/>
            <person name="Shen B."/>
        </authorList>
    </citation>
    <scope>NUCLEOTIDE SEQUENCE [LARGE SCALE GENOMIC DNA]</scope>
    <source>
        <strain evidence="2 3">NPDC001390</strain>
    </source>
</reference>
<sequence length="776" mass="83312">MTTGASHNGTSAVGVPVPLTALVGRRGEVTGIRRRLTASRLVTLTGVGGVGKTRLAFQVAATVVDSFPDGVHTVELAALRDGKLLAQGIAGALGLRGVSARDLHDVVVEHLRTRRLLLVLDNCEHLIDACAGTVDALLRAAPGLSVLTTSRQALGVTGEQVVHVPALATPEPGGRRSARDIGRFPAVALFEQRAAAVRPGFTVDAENAGAVAELVHRLEGLPLAIELAAARMRTLTVPEILARLDDRYALLTLGSRAALPRQRTLRELIGWSYALCTARERALWERASVFAGGFDLPAAEAVCSGDGLPREAVVDAVDGLVEKSVLIREEDREESGGRSRYRMLETIREYGREQLAGEDGEVARLRRRHRDHFLDLTVRAEREWFGPRQAELLTRRRHDHANLRAALEFCLDTPGETAQGMVLAVAPRHYWITLGSLEEGRHWLSRLLEAGPAADPGPAAALATRAYLEILQGAVEEALPILDEARSAAEQEGDRAASAWIRHHRGVVATWCQELPEAAALFTEAAAGLRALGDVGGATECTMKRALVAAALGDGALAARLGTECEAVTSAHGESWVGALTHFVRALAAWTDGDHGTAAAEAEARTAVRGLRPFNDWWDMAMCVELVAQSAAAAGDAHRAAELFGILHTLWKTIGGTLSAPPFLLDSHRHHESAVREKLGARAYDRAYRSGAGRPVPSAMAYVLGEEQADAPARVLTRREGQVADLVAAGLTNKEIARRLTITLRTAENHVERILAKTGFRSRTQLAVWRNEQGDA</sequence>
<dbReference type="InterPro" id="IPR027417">
    <property type="entry name" value="P-loop_NTPase"/>
</dbReference>
<evidence type="ECO:0000313" key="2">
    <source>
        <dbReference type="EMBL" id="MFF4520194.1"/>
    </source>
</evidence>
<proteinExistence type="predicted"/>
<dbReference type="InterPro" id="IPR036388">
    <property type="entry name" value="WH-like_DNA-bd_sf"/>
</dbReference>